<evidence type="ECO:0000256" key="1">
    <source>
        <dbReference type="ARBA" id="ARBA00001933"/>
    </source>
</evidence>
<accession>A0A9P0G9A5</accession>
<gene>
    <name evidence="14" type="ORF">PSYICH_LOCUS2739</name>
</gene>
<dbReference type="InterPro" id="IPR000192">
    <property type="entry name" value="Aminotrans_V_dom"/>
</dbReference>
<reference evidence="14" key="1">
    <citation type="submission" date="2022-01" db="EMBL/GenBank/DDBJ databases">
        <authorList>
            <person name="King R."/>
        </authorList>
    </citation>
    <scope>NUCLEOTIDE SEQUENCE</scope>
</reference>
<evidence type="ECO:0000256" key="5">
    <source>
        <dbReference type="ARBA" id="ARBA00022605"/>
    </source>
</evidence>
<dbReference type="InterPro" id="IPR015424">
    <property type="entry name" value="PyrdxlP-dep_Trfase"/>
</dbReference>
<dbReference type="InterPro" id="IPR020578">
    <property type="entry name" value="Aminotrans_V_PyrdxlP_BS"/>
</dbReference>
<name>A0A9P0G9A5_9CUCU</name>
<dbReference type="FunFam" id="3.90.1150.10:FF:000006">
    <property type="entry name" value="Phosphoserine aminotransferase"/>
    <property type="match status" value="1"/>
</dbReference>
<dbReference type="Pfam" id="PF00266">
    <property type="entry name" value="Aminotran_5"/>
    <property type="match status" value="1"/>
</dbReference>
<evidence type="ECO:0000259" key="13">
    <source>
        <dbReference type="Pfam" id="PF00266"/>
    </source>
</evidence>
<dbReference type="PANTHER" id="PTHR43247">
    <property type="entry name" value="PHOSPHOSERINE AMINOTRANSFERASE"/>
    <property type="match status" value="1"/>
</dbReference>
<evidence type="ECO:0000256" key="6">
    <source>
        <dbReference type="ARBA" id="ARBA00022679"/>
    </source>
</evidence>
<comment type="pathway">
    <text evidence="2 12">Amino-acid biosynthesis; L-serine biosynthesis; L-serine from 3-phospho-D-glycerate: step 2/3.</text>
</comment>
<evidence type="ECO:0000313" key="15">
    <source>
        <dbReference type="Proteomes" id="UP001153636"/>
    </source>
</evidence>
<dbReference type="GO" id="GO:0005737">
    <property type="term" value="C:cytoplasm"/>
    <property type="evidence" value="ECO:0007669"/>
    <property type="project" value="TreeGrafter"/>
</dbReference>
<protein>
    <recommendedName>
        <fullName evidence="12">Phosphoserine aminotransferase</fullName>
        <ecNumber evidence="12">2.6.1.52</ecNumber>
    </recommendedName>
</protein>
<dbReference type="GO" id="GO:0006564">
    <property type="term" value="P:L-serine biosynthetic process"/>
    <property type="evidence" value="ECO:0007669"/>
    <property type="project" value="UniProtKB-KW"/>
</dbReference>
<evidence type="ECO:0000256" key="9">
    <source>
        <dbReference type="ARBA" id="ARBA00047630"/>
    </source>
</evidence>
<evidence type="ECO:0000256" key="12">
    <source>
        <dbReference type="RuleBase" id="RU004505"/>
    </source>
</evidence>
<dbReference type="PROSITE" id="PS00595">
    <property type="entry name" value="AA_TRANSFER_CLASS_5"/>
    <property type="match status" value="1"/>
</dbReference>
<comment type="catalytic activity">
    <reaction evidence="10 12">
        <text>O-phospho-L-serine + 2-oxoglutarate = 3-phosphooxypyruvate + L-glutamate</text>
        <dbReference type="Rhea" id="RHEA:14329"/>
        <dbReference type="ChEBI" id="CHEBI:16810"/>
        <dbReference type="ChEBI" id="CHEBI:18110"/>
        <dbReference type="ChEBI" id="CHEBI:29985"/>
        <dbReference type="ChEBI" id="CHEBI:57524"/>
        <dbReference type="EC" id="2.6.1.52"/>
    </reaction>
</comment>
<evidence type="ECO:0000256" key="10">
    <source>
        <dbReference type="ARBA" id="ARBA00049007"/>
    </source>
</evidence>
<dbReference type="InterPro" id="IPR022278">
    <property type="entry name" value="Pser_aminoTfrase"/>
</dbReference>
<dbReference type="GO" id="GO:0004648">
    <property type="term" value="F:O-phospho-L-serine:2-oxoglutarate aminotransferase activity"/>
    <property type="evidence" value="ECO:0007669"/>
    <property type="project" value="UniProtKB-EC"/>
</dbReference>
<keyword evidence="7" id="KW-0663">Pyridoxal phosphate</keyword>
<evidence type="ECO:0000256" key="8">
    <source>
        <dbReference type="ARBA" id="ARBA00023299"/>
    </source>
</evidence>
<sequence length="370" mass="41669">MADMEEYHNIINFGAGPAKIPREVLEEIKGELLSFNNTGMSITELSHRSKEYMEINQQTQELLRQLLNIPANYSVLFVAGGGQGQFAAIPLNLIGRTGTADYLVTGIWSRIAAEEAKNHGNINIAVDSQDEHSIPDPKTWKLNSNASYVYYCDNDTIQGVEFPFTPETNGVPLVADMSSNFLTKRIDVSKFGVIFAASQKNLGTAGIAVVIIRNDLLGEAQKHCPNVLNYTLLSKYTSIYNTPPIFSVYILGKILQWVKKEGGLDRMESLSRHKSQLIYEYIDQTEGFYNIFANKPVRSKINICIRIGNSTGDADLEEKFIQEAELHNMYQLRGHHLVKGIRISLFNSITIKEVKTLLKFMIEFEAKHRK</sequence>
<dbReference type="FunFam" id="3.40.640.10:FF:000010">
    <property type="entry name" value="Phosphoserine aminotransferase"/>
    <property type="match status" value="1"/>
</dbReference>
<evidence type="ECO:0000256" key="11">
    <source>
        <dbReference type="RuleBase" id="RU004504"/>
    </source>
</evidence>
<evidence type="ECO:0000256" key="3">
    <source>
        <dbReference type="ARBA" id="ARBA00006904"/>
    </source>
</evidence>
<dbReference type="EMBL" id="OV651823">
    <property type="protein sequence ID" value="CAH1101362.1"/>
    <property type="molecule type" value="Genomic_DNA"/>
</dbReference>
<dbReference type="InterPro" id="IPR015422">
    <property type="entry name" value="PyrdxlP-dep_Trfase_small"/>
</dbReference>
<dbReference type="Proteomes" id="UP001153636">
    <property type="component" value="Chromosome 11"/>
</dbReference>
<dbReference type="PIRSF" id="PIRSF000525">
    <property type="entry name" value="SerC"/>
    <property type="match status" value="1"/>
</dbReference>
<dbReference type="OrthoDB" id="1703350at2759"/>
<evidence type="ECO:0000256" key="2">
    <source>
        <dbReference type="ARBA" id="ARBA00005099"/>
    </source>
</evidence>
<dbReference type="Gene3D" id="3.40.640.10">
    <property type="entry name" value="Type I PLP-dependent aspartate aminotransferase-like (Major domain)"/>
    <property type="match status" value="1"/>
</dbReference>
<dbReference type="Gene3D" id="3.90.1150.10">
    <property type="entry name" value="Aspartate Aminotransferase, domain 1"/>
    <property type="match status" value="1"/>
</dbReference>
<dbReference type="NCBIfam" id="NF003764">
    <property type="entry name" value="PRK05355.1"/>
    <property type="match status" value="1"/>
</dbReference>
<keyword evidence="8 12" id="KW-0718">Serine biosynthesis</keyword>
<dbReference type="InterPro" id="IPR015421">
    <property type="entry name" value="PyrdxlP-dep_Trfase_major"/>
</dbReference>
<evidence type="ECO:0000256" key="7">
    <source>
        <dbReference type="ARBA" id="ARBA00022898"/>
    </source>
</evidence>
<evidence type="ECO:0000313" key="14">
    <source>
        <dbReference type="EMBL" id="CAH1101362.1"/>
    </source>
</evidence>
<comment type="similarity">
    <text evidence="3">Belongs to the class-V pyridoxal-phosphate-dependent aminotransferase family. SerC subfamily.</text>
</comment>
<evidence type="ECO:0000256" key="4">
    <source>
        <dbReference type="ARBA" id="ARBA00022576"/>
    </source>
</evidence>
<comment type="catalytic activity">
    <reaction evidence="9">
        <text>4-(phosphooxy)-L-threonine + 2-oxoglutarate = (R)-3-hydroxy-2-oxo-4-phosphooxybutanoate + L-glutamate</text>
        <dbReference type="Rhea" id="RHEA:16573"/>
        <dbReference type="ChEBI" id="CHEBI:16810"/>
        <dbReference type="ChEBI" id="CHEBI:29985"/>
        <dbReference type="ChEBI" id="CHEBI:58452"/>
        <dbReference type="ChEBI" id="CHEBI:58538"/>
        <dbReference type="EC" id="2.6.1.52"/>
    </reaction>
</comment>
<dbReference type="NCBIfam" id="TIGR01364">
    <property type="entry name" value="serC_1"/>
    <property type="match status" value="1"/>
</dbReference>
<keyword evidence="4 12" id="KW-0032">Aminotransferase</keyword>
<organism evidence="14 15">
    <name type="scientific">Psylliodes chrysocephalus</name>
    <dbReference type="NCBI Taxonomy" id="3402493"/>
    <lineage>
        <taxon>Eukaryota</taxon>
        <taxon>Metazoa</taxon>
        <taxon>Ecdysozoa</taxon>
        <taxon>Arthropoda</taxon>
        <taxon>Hexapoda</taxon>
        <taxon>Insecta</taxon>
        <taxon>Pterygota</taxon>
        <taxon>Neoptera</taxon>
        <taxon>Endopterygota</taxon>
        <taxon>Coleoptera</taxon>
        <taxon>Polyphaga</taxon>
        <taxon>Cucujiformia</taxon>
        <taxon>Chrysomeloidea</taxon>
        <taxon>Chrysomelidae</taxon>
        <taxon>Galerucinae</taxon>
        <taxon>Alticini</taxon>
        <taxon>Psylliodes</taxon>
    </lineage>
</organism>
<dbReference type="GO" id="GO:0030170">
    <property type="term" value="F:pyridoxal phosphate binding"/>
    <property type="evidence" value="ECO:0007669"/>
    <property type="project" value="TreeGrafter"/>
</dbReference>
<keyword evidence="6 12" id="KW-0808">Transferase</keyword>
<dbReference type="SUPFAM" id="SSF53383">
    <property type="entry name" value="PLP-dependent transferases"/>
    <property type="match status" value="1"/>
</dbReference>
<dbReference type="HAMAP" id="MF_00160">
    <property type="entry name" value="SerC_aminotrans_5"/>
    <property type="match status" value="1"/>
</dbReference>
<comment type="cofactor">
    <cofactor evidence="1 11">
        <name>pyridoxal 5'-phosphate</name>
        <dbReference type="ChEBI" id="CHEBI:597326"/>
    </cofactor>
</comment>
<keyword evidence="5 12" id="KW-0028">Amino-acid biosynthesis</keyword>
<dbReference type="EC" id="2.6.1.52" evidence="12"/>
<dbReference type="PANTHER" id="PTHR43247:SF1">
    <property type="entry name" value="PHOSPHOSERINE AMINOTRANSFERASE"/>
    <property type="match status" value="1"/>
</dbReference>
<keyword evidence="15" id="KW-1185">Reference proteome</keyword>
<proteinExistence type="inferred from homology"/>
<feature type="domain" description="Aminotransferase class V" evidence="13">
    <location>
        <begin position="11"/>
        <end position="357"/>
    </location>
</feature>
<dbReference type="AlphaFoldDB" id="A0A9P0G9A5"/>